<dbReference type="InterPro" id="IPR017499">
    <property type="entry name" value="Thf1"/>
</dbReference>
<accession>F0YG16</accession>
<dbReference type="InterPro" id="IPR040046">
    <property type="entry name" value="FAM228"/>
</dbReference>
<feature type="region of interest" description="Disordered" evidence="3">
    <location>
        <begin position="358"/>
        <end position="393"/>
    </location>
</feature>
<organism evidence="6">
    <name type="scientific">Aureococcus anophagefferens</name>
    <name type="common">Harmful bloom alga</name>
    <dbReference type="NCBI Taxonomy" id="44056"/>
    <lineage>
        <taxon>Eukaryota</taxon>
        <taxon>Sar</taxon>
        <taxon>Stramenopiles</taxon>
        <taxon>Ochrophyta</taxon>
        <taxon>Pelagophyceae</taxon>
        <taxon>Pelagomonadales</taxon>
        <taxon>Pelagomonadaceae</taxon>
        <taxon>Aureococcus</taxon>
    </lineage>
</organism>
<feature type="chain" id="PRO_5003262998" evidence="4">
    <location>
        <begin position="20"/>
        <end position="1032"/>
    </location>
</feature>
<name>F0YG16_AURAN</name>
<dbReference type="RefSeq" id="XP_009039491.1">
    <property type="nucleotide sequence ID" value="XM_009041243.1"/>
</dbReference>
<dbReference type="EMBL" id="GL833138">
    <property type="protein sequence ID" value="EGB05951.1"/>
    <property type="molecule type" value="Genomic_DNA"/>
</dbReference>
<feature type="compositionally biased region" description="Basic residues" evidence="3">
    <location>
        <begin position="557"/>
        <end position="567"/>
    </location>
</feature>
<evidence type="ECO:0000256" key="1">
    <source>
        <dbReference type="ARBA" id="ARBA00007753"/>
    </source>
</evidence>
<evidence type="ECO:0000256" key="2">
    <source>
        <dbReference type="SAM" id="Coils"/>
    </source>
</evidence>
<dbReference type="Pfam" id="PF11264">
    <property type="entry name" value="ThylakoidFormat"/>
    <property type="match status" value="1"/>
</dbReference>
<sequence>MPTATSLIVTLAALAPASSFVAPSRGRCAAVSVRSEEGGASFQNTVKTVSDTIKLFDAGYTKPIVNERFVYDELFGFGFVTLMDMIMSPYPVAGDGEKITDALIAALDMDPATLRGDHKAVTEWLAGKTEADVLAAVASNDGSKVASAAATIKGQEEFHHTRPSNVGLVAVMDAVGCKPDDESLARWTEAFGMRAPAVQRNAGLLKEYQEKVANAMQMIKSAEIMEKKRMAEALEAKAKAAQEKAEWLAKRRSMSPSSDRTRCASATFSGVCLQGVKTRFPMDASPANFFASSTMLGETGKRVAASVSDHWKPPPPSPSRVKVYDEDKLAMLLGDAPPPTHQSVTLGRTRSIHAAMRAQQRSEKRRQAREAEEQRVRRYERHRDEANKRQAEAERAVREQLIESAARRERKFNELRSDIVEGHKLADEIQQHLSLQEMNARTKLKRQFDEWNDGVYGAIQDQINDRLDGMDSSEINRRRRHEFQKFLDTTNAKGAIFRDIIIESEYDPLEPNRNCIKVKTEGIRDPVKRVLDKHHEETSMLDDDGGGDGDGDPLGKTKSKTKRRPRPVVRETLEITSWGAGKIEATPHGYFAKLMDEAKPPAGDKGKSKTFESNIPFDHYNVSVGSAATDKEFPVGKRTHHVPTTIKLADTSRGSTMCFLSDFTIQVDVSSNTRTMASRAALAALAALTVIAAADTDVAFYVLSTAQTKRVNKTHAEPLHWIRQRALPALATWGRHFDAVYFVVEASFADSDDGRRCEAGATGQELACADLGGATFLLSNCTNEYRGAGPCCKCDVGLAHAARTGTARWAAFADDDVFFDAESLRASLEPLDSNKAFAVVPSGARNRPPFKASVACRSVMRQSYWAQPAILSRGALALARAGLERRGVSEECALFSVSHEGGLGVFLWSLGIEPLGMPEPDFYVRDARRLPGLPTADEGPQPARKVNARPVRGPRRPHGPLKPLASAPIAVHRVGRGNDYPSFEAVEALFAKARAAAPLALGHLARGGGIAPRAGRGGGDAFTAFRPEDCEA</sequence>
<feature type="compositionally biased region" description="Acidic residues" evidence="3">
    <location>
        <begin position="539"/>
        <end position="551"/>
    </location>
</feature>
<feature type="coiled-coil region" evidence="2">
    <location>
        <begin position="205"/>
        <end position="251"/>
    </location>
</feature>
<dbReference type="PANTHER" id="PTHR28584:SF1">
    <property type="entry name" value="PROTEIN FAM228B"/>
    <property type="match status" value="1"/>
</dbReference>
<feature type="signal peptide" evidence="4">
    <location>
        <begin position="1"/>
        <end position="19"/>
    </location>
</feature>
<feature type="region of interest" description="Disordered" evidence="3">
    <location>
        <begin position="536"/>
        <end position="568"/>
    </location>
</feature>
<evidence type="ECO:0000313" key="6">
    <source>
        <dbReference type="Proteomes" id="UP000002729"/>
    </source>
</evidence>
<dbReference type="OrthoDB" id="547133at2759"/>
<dbReference type="PANTHER" id="PTHR28584">
    <property type="entry name" value="FAMILY WITH SEQUENCE SIMILARITY 228 MEMBER A"/>
    <property type="match status" value="1"/>
</dbReference>
<dbReference type="KEGG" id="aaf:AURANDRAFT_66018"/>
<evidence type="ECO:0000256" key="3">
    <source>
        <dbReference type="SAM" id="MobiDB-lite"/>
    </source>
</evidence>
<evidence type="ECO:0000313" key="5">
    <source>
        <dbReference type="EMBL" id="EGB05951.1"/>
    </source>
</evidence>
<dbReference type="GO" id="GO:0010207">
    <property type="term" value="P:photosystem II assembly"/>
    <property type="evidence" value="ECO:0007669"/>
    <property type="project" value="InterPro"/>
</dbReference>
<keyword evidence="2" id="KW-0175">Coiled coil</keyword>
<feature type="region of interest" description="Disordered" evidence="3">
    <location>
        <begin position="933"/>
        <end position="963"/>
    </location>
</feature>
<comment type="similarity">
    <text evidence="1">Belongs to the FAM228 family.</text>
</comment>
<keyword evidence="4" id="KW-0732">Signal</keyword>
<feature type="compositionally biased region" description="Basic and acidic residues" evidence="3">
    <location>
        <begin position="368"/>
        <end position="393"/>
    </location>
</feature>
<keyword evidence="6" id="KW-1185">Reference proteome</keyword>
<reference evidence="5 6" key="1">
    <citation type="journal article" date="2011" name="Proc. Natl. Acad. Sci. U.S.A.">
        <title>Niche of harmful alga Aureococcus anophagefferens revealed through ecogenomics.</title>
        <authorList>
            <person name="Gobler C.J."/>
            <person name="Berry D.L."/>
            <person name="Dyhrman S.T."/>
            <person name="Wilhelm S.W."/>
            <person name="Salamov A."/>
            <person name="Lobanov A.V."/>
            <person name="Zhang Y."/>
            <person name="Collier J.L."/>
            <person name="Wurch L.L."/>
            <person name="Kustka A.B."/>
            <person name="Dill B.D."/>
            <person name="Shah M."/>
            <person name="VerBerkmoes N.C."/>
            <person name="Kuo A."/>
            <person name="Terry A."/>
            <person name="Pangilinan J."/>
            <person name="Lindquist E.A."/>
            <person name="Lucas S."/>
            <person name="Paulsen I.T."/>
            <person name="Hattenrath-Lehmann T.K."/>
            <person name="Talmage S.C."/>
            <person name="Walker E.A."/>
            <person name="Koch F."/>
            <person name="Burson A.M."/>
            <person name="Marcoval M.A."/>
            <person name="Tang Y.Z."/>
            <person name="Lecleir G.R."/>
            <person name="Coyne K.J."/>
            <person name="Berg G.M."/>
            <person name="Bertrand E.M."/>
            <person name="Saito M.A."/>
            <person name="Gladyshev V.N."/>
            <person name="Grigoriev I.V."/>
        </authorList>
    </citation>
    <scope>NUCLEOTIDE SEQUENCE [LARGE SCALE GENOMIC DNA]</scope>
    <source>
        <strain evidence="6">CCMP 1984</strain>
    </source>
</reference>
<dbReference type="AlphaFoldDB" id="F0YG16"/>
<protein>
    <submittedName>
        <fullName evidence="5">Uncharacterized protein</fullName>
    </submittedName>
</protein>
<dbReference type="eggNOG" id="ENOG502RUJB">
    <property type="taxonomic scope" value="Eukaryota"/>
</dbReference>
<dbReference type="Proteomes" id="UP000002729">
    <property type="component" value="Unassembled WGS sequence"/>
</dbReference>
<dbReference type="GeneID" id="20225606"/>
<proteinExistence type="inferred from homology"/>
<evidence type="ECO:0000256" key="4">
    <source>
        <dbReference type="SAM" id="SignalP"/>
    </source>
</evidence>
<dbReference type="InParanoid" id="F0YG16"/>
<gene>
    <name evidence="5" type="ORF">AURANDRAFT_66018</name>
</gene>
<dbReference type="Gene3D" id="3.90.550.50">
    <property type="match status" value="1"/>
</dbReference>